<dbReference type="PANTHER" id="PTHR30489:SF8">
    <property type="entry name" value="LIPOPROTEIN-RELEASING SYSTEM TRANSMEMBRANE PROTEIN LOLC"/>
    <property type="match status" value="1"/>
</dbReference>
<keyword evidence="3" id="KW-0813">Transport</keyword>
<dbReference type="NCBIfam" id="TIGR02212">
    <property type="entry name" value="lolCE"/>
    <property type="match status" value="1"/>
</dbReference>
<evidence type="ECO:0000256" key="2">
    <source>
        <dbReference type="ARBA" id="ARBA00005236"/>
    </source>
</evidence>
<keyword evidence="5 8" id="KW-0812">Transmembrane</keyword>
<gene>
    <name evidence="11" type="primary">lolC</name>
    <name evidence="11" type="ORF">VST7929_01662</name>
</gene>
<dbReference type="EMBL" id="CAKLDI010000001">
    <property type="protein sequence ID" value="CAH0533787.1"/>
    <property type="molecule type" value="Genomic_DNA"/>
</dbReference>
<comment type="caution">
    <text evidence="11">The sequence shown here is derived from an EMBL/GenBank/DDBJ whole genome shotgun (WGS) entry which is preliminary data.</text>
</comment>
<feature type="transmembrane region" description="Helical" evidence="8">
    <location>
        <begin position="348"/>
        <end position="369"/>
    </location>
</feature>
<evidence type="ECO:0000256" key="5">
    <source>
        <dbReference type="ARBA" id="ARBA00022692"/>
    </source>
</evidence>
<sequence>MFHPLPLAIGWRYQRGRSGDPFSRFISMLSTAGITIGVMALITVVSVMNGFEQQLKNRILNVMPQMVVSLPMDAKSMPRLPLPEEIARLNQVTGATPLIEAESVLQSQDGLAAAMLLGIDPNQPEPLALYMLYGSLDKLQPRKYQVILGRALARDLNVNVGDKVRIMVTEASQYTPVGRIPSQRNFTVAGLFDTGTDVDSAQVLVNIDDAARLLRYRDAPESKIKGQMSGWRLQLDDPFAVDQLAYQLSQMGYQVKDWRAQRGELFQAVKMEKKMMGLMIGLIVAVAAFNIITALMMVVMEKEGEVAILKTQGMTTREIMTIFMVQGASSGVIGAVVGGLLGTILAHFINPILSTLGANLLMVGGHLPVLIEPSQVALVILLAAGLSLLATIYPSYRAASISPAEALRYE</sequence>
<dbReference type="Proteomes" id="UP000838672">
    <property type="component" value="Unassembled WGS sequence"/>
</dbReference>
<evidence type="ECO:0000259" key="10">
    <source>
        <dbReference type="Pfam" id="PF12704"/>
    </source>
</evidence>
<dbReference type="PANTHER" id="PTHR30489">
    <property type="entry name" value="LIPOPROTEIN-RELEASING SYSTEM TRANSMEMBRANE PROTEIN LOLE"/>
    <property type="match status" value="1"/>
</dbReference>
<dbReference type="Pfam" id="PF02687">
    <property type="entry name" value="FtsX"/>
    <property type="match status" value="1"/>
</dbReference>
<evidence type="ECO:0000256" key="1">
    <source>
        <dbReference type="ARBA" id="ARBA00004651"/>
    </source>
</evidence>
<keyword evidence="11" id="KW-0449">Lipoprotein</keyword>
<evidence type="ECO:0000313" key="11">
    <source>
        <dbReference type="EMBL" id="CAH0533787.1"/>
    </source>
</evidence>
<keyword evidence="7 8" id="KW-0472">Membrane</keyword>
<organism evidence="11 12">
    <name type="scientific">Vibrio stylophorae</name>
    <dbReference type="NCBI Taxonomy" id="659351"/>
    <lineage>
        <taxon>Bacteria</taxon>
        <taxon>Pseudomonadati</taxon>
        <taxon>Pseudomonadota</taxon>
        <taxon>Gammaproteobacteria</taxon>
        <taxon>Vibrionales</taxon>
        <taxon>Vibrionaceae</taxon>
        <taxon>Vibrio</taxon>
    </lineage>
</organism>
<dbReference type="NCBIfam" id="NF008076">
    <property type="entry name" value="PRK10814.1"/>
    <property type="match status" value="1"/>
</dbReference>
<comment type="similarity">
    <text evidence="2">Belongs to the ABC-4 integral membrane protein family. LolC/E subfamily.</text>
</comment>
<feature type="transmembrane region" description="Helical" evidence="8">
    <location>
        <begin position="375"/>
        <end position="393"/>
    </location>
</feature>
<evidence type="ECO:0000256" key="8">
    <source>
        <dbReference type="SAM" id="Phobius"/>
    </source>
</evidence>
<dbReference type="InterPro" id="IPR036259">
    <property type="entry name" value="MFS_trans_sf"/>
</dbReference>
<accession>A0ABM8ZTY9</accession>
<reference evidence="11" key="1">
    <citation type="submission" date="2021-11" db="EMBL/GenBank/DDBJ databases">
        <authorList>
            <person name="Rodrigo-Torres L."/>
            <person name="Arahal R. D."/>
            <person name="Lucena T."/>
        </authorList>
    </citation>
    <scope>NUCLEOTIDE SEQUENCE</scope>
    <source>
        <strain evidence="11">CECT 7929</strain>
    </source>
</reference>
<name>A0ABM8ZTY9_9VIBR</name>
<dbReference type="InterPro" id="IPR025857">
    <property type="entry name" value="MacB_PCD"/>
</dbReference>
<evidence type="ECO:0000256" key="3">
    <source>
        <dbReference type="ARBA" id="ARBA00022448"/>
    </source>
</evidence>
<dbReference type="InterPro" id="IPR011925">
    <property type="entry name" value="LolCE_TM"/>
</dbReference>
<proteinExistence type="inferred from homology"/>
<feature type="transmembrane region" description="Helical" evidence="8">
    <location>
        <begin position="319"/>
        <end position="341"/>
    </location>
</feature>
<dbReference type="InterPro" id="IPR051447">
    <property type="entry name" value="Lipoprotein-release_system"/>
</dbReference>
<evidence type="ECO:0000256" key="7">
    <source>
        <dbReference type="ARBA" id="ARBA00023136"/>
    </source>
</evidence>
<dbReference type="RefSeq" id="WP_237466206.1">
    <property type="nucleotide sequence ID" value="NZ_CAKLDI010000001.1"/>
</dbReference>
<dbReference type="SUPFAM" id="SSF103473">
    <property type="entry name" value="MFS general substrate transporter"/>
    <property type="match status" value="1"/>
</dbReference>
<feature type="transmembrane region" description="Helical" evidence="8">
    <location>
        <begin position="25"/>
        <end position="48"/>
    </location>
</feature>
<evidence type="ECO:0000256" key="6">
    <source>
        <dbReference type="ARBA" id="ARBA00022989"/>
    </source>
</evidence>
<evidence type="ECO:0000259" key="9">
    <source>
        <dbReference type="Pfam" id="PF02687"/>
    </source>
</evidence>
<feature type="domain" description="MacB-like periplasmic core" evidence="10">
    <location>
        <begin position="27"/>
        <end position="248"/>
    </location>
</feature>
<evidence type="ECO:0000256" key="4">
    <source>
        <dbReference type="ARBA" id="ARBA00022475"/>
    </source>
</evidence>
<comment type="subcellular location">
    <subcellularLocation>
        <location evidence="1">Cell membrane</location>
        <topology evidence="1">Multi-pass membrane protein</topology>
    </subcellularLocation>
</comment>
<feature type="domain" description="ABC3 transporter permease C-terminal" evidence="9">
    <location>
        <begin position="278"/>
        <end position="403"/>
    </location>
</feature>
<feature type="transmembrane region" description="Helical" evidence="8">
    <location>
        <begin position="276"/>
        <end position="299"/>
    </location>
</feature>
<dbReference type="Pfam" id="PF12704">
    <property type="entry name" value="MacB_PCD"/>
    <property type="match status" value="1"/>
</dbReference>
<keyword evidence="12" id="KW-1185">Reference proteome</keyword>
<keyword evidence="6 8" id="KW-1133">Transmembrane helix</keyword>
<evidence type="ECO:0000313" key="12">
    <source>
        <dbReference type="Proteomes" id="UP000838672"/>
    </source>
</evidence>
<protein>
    <submittedName>
        <fullName evidence="11">Lipoprotein-releasing system transmembrane protein LolC</fullName>
    </submittedName>
</protein>
<keyword evidence="4" id="KW-1003">Cell membrane</keyword>
<dbReference type="InterPro" id="IPR003838">
    <property type="entry name" value="ABC3_permease_C"/>
</dbReference>